<keyword evidence="2" id="KW-1133">Transmembrane helix</keyword>
<evidence type="ECO:0000313" key="3">
    <source>
        <dbReference type="EMBL" id="GAA0981609.1"/>
    </source>
</evidence>
<feature type="compositionally biased region" description="Basic and acidic residues" evidence="1">
    <location>
        <begin position="135"/>
        <end position="145"/>
    </location>
</feature>
<organism evidence="3 4">
    <name type="scientific">Streptomyces rhizosphaericus</name>
    <dbReference type="NCBI Taxonomy" id="114699"/>
    <lineage>
        <taxon>Bacteria</taxon>
        <taxon>Bacillati</taxon>
        <taxon>Actinomycetota</taxon>
        <taxon>Actinomycetes</taxon>
        <taxon>Kitasatosporales</taxon>
        <taxon>Streptomycetaceae</taxon>
        <taxon>Streptomyces</taxon>
        <taxon>Streptomyces violaceusniger group</taxon>
    </lineage>
</organism>
<keyword evidence="2" id="KW-0472">Membrane</keyword>
<keyword evidence="2" id="KW-0812">Transmembrane</keyword>
<reference evidence="3 4" key="1">
    <citation type="journal article" date="2019" name="Int. J. Syst. Evol. Microbiol.">
        <title>The Global Catalogue of Microorganisms (GCM) 10K type strain sequencing project: providing services to taxonomists for standard genome sequencing and annotation.</title>
        <authorList>
            <consortium name="The Broad Institute Genomics Platform"/>
            <consortium name="The Broad Institute Genome Sequencing Center for Infectious Disease"/>
            <person name="Wu L."/>
            <person name="Ma J."/>
        </authorList>
    </citation>
    <scope>NUCLEOTIDE SEQUENCE [LARGE SCALE GENOMIC DNA]</scope>
    <source>
        <strain evidence="3 4">JCM 11445</strain>
    </source>
</reference>
<dbReference type="Proteomes" id="UP001500033">
    <property type="component" value="Unassembled WGS sequence"/>
</dbReference>
<protein>
    <submittedName>
        <fullName evidence="3">Uncharacterized protein</fullName>
    </submittedName>
</protein>
<evidence type="ECO:0000313" key="4">
    <source>
        <dbReference type="Proteomes" id="UP001500033"/>
    </source>
</evidence>
<evidence type="ECO:0000256" key="2">
    <source>
        <dbReference type="SAM" id="Phobius"/>
    </source>
</evidence>
<comment type="caution">
    <text evidence="3">The sequence shown here is derived from an EMBL/GenBank/DDBJ whole genome shotgun (WGS) entry which is preliminary data.</text>
</comment>
<proteinExistence type="predicted"/>
<accession>A0ABN1SC27</accession>
<keyword evidence="4" id="KW-1185">Reference proteome</keyword>
<sequence length="211" mass="21760">MGGVTPPRKSMRCEYWMATAVTSQLFLGVTRVTRSVRETGWGPEAARRPSDVAAVVSAAEAFAVLTAGAVTAPAVTVSTVLLVIPLMGPRLSRWGTRTKCLCVAPAPDSGLPEAGGTLWARTARAVSAADGGSARARDAGHKEKAPATSAPTVMTRVVAEPRAASMAALAFSGTALGGGGRGWLGQTEVLRESVEAPTDPCPASNRDLFMR</sequence>
<feature type="region of interest" description="Disordered" evidence="1">
    <location>
        <begin position="130"/>
        <end position="149"/>
    </location>
</feature>
<evidence type="ECO:0000256" key="1">
    <source>
        <dbReference type="SAM" id="MobiDB-lite"/>
    </source>
</evidence>
<dbReference type="EMBL" id="BAAAIE010000024">
    <property type="protein sequence ID" value="GAA0981609.1"/>
    <property type="molecule type" value="Genomic_DNA"/>
</dbReference>
<name>A0ABN1SC27_9ACTN</name>
<gene>
    <name evidence="3" type="ORF">GCM10009576_040610</name>
</gene>
<feature type="transmembrane region" description="Helical" evidence="2">
    <location>
        <begin position="61"/>
        <end position="84"/>
    </location>
</feature>